<dbReference type="AlphaFoldDB" id="A0A382JWZ1"/>
<feature type="non-terminal residue" evidence="1">
    <location>
        <position position="35"/>
    </location>
</feature>
<protein>
    <submittedName>
        <fullName evidence="1">Uncharacterized protein</fullName>
    </submittedName>
</protein>
<organism evidence="1">
    <name type="scientific">marine metagenome</name>
    <dbReference type="NCBI Taxonomy" id="408172"/>
    <lineage>
        <taxon>unclassified sequences</taxon>
        <taxon>metagenomes</taxon>
        <taxon>ecological metagenomes</taxon>
    </lineage>
</organism>
<sequence>VEIEGTGDSLVLIEEPEGSVVKSERIPIKGVVVSG</sequence>
<gene>
    <name evidence="1" type="ORF">METZ01_LOCUS268321</name>
</gene>
<reference evidence="1" key="1">
    <citation type="submission" date="2018-05" db="EMBL/GenBank/DDBJ databases">
        <authorList>
            <person name="Lanie J.A."/>
            <person name="Ng W.-L."/>
            <person name="Kazmierczak K.M."/>
            <person name="Andrzejewski T.M."/>
            <person name="Davidsen T.M."/>
            <person name="Wayne K.J."/>
            <person name="Tettelin H."/>
            <person name="Glass J.I."/>
            <person name="Rusch D."/>
            <person name="Podicherti R."/>
            <person name="Tsui H.-C.T."/>
            <person name="Winkler M.E."/>
        </authorList>
    </citation>
    <scope>NUCLEOTIDE SEQUENCE</scope>
</reference>
<evidence type="ECO:0000313" key="1">
    <source>
        <dbReference type="EMBL" id="SVC15467.1"/>
    </source>
</evidence>
<feature type="non-terminal residue" evidence="1">
    <location>
        <position position="1"/>
    </location>
</feature>
<proteinExistence type="predicted"/>
<dbReference type="EMBL" id="UINC01076367">
    <property type="protein sequence ID" value="SVC15467.1"/>
    <property type="molecule type" value="Genomic_DNA"/>
</dbReference>
<name>A0A382JWZ1_9ZZZZ</name>
<accession>A0A382JWZ1</accession>